<proteinExistence type="inferred from homology"/>
<dbReference type="Gene3D" id="3.40.50.720">
    <property type="entry name" value="NAD(P)-binding Rossmann-like Domain"/>
    <property type="match status" value="1"/>
</dbReference>
<organism evidence="2">
    <name type="scientific">Campylobacter coli</name>
    <dbReference type="NCBI Taxonomy" id="195"/>
    <lineage>
        <taxon>Bacteria</taxon>
        <taxon>Pseudomonadati</taxon>
        <taxon>Campylobacterota</taxon>
        <taxon>Epsilonproteobacteria</taxon>
        <taxon>Campylobacterales</taxon>
        <taxon>Campylobacteraceae</taxon>
        <taxon>Campylobacter</taxon>
    </lineage>
</organism>
<reference evidence="2" key="1">
    <citation type="submission" date="2019-09" db="EMBL/GenBank/DDBJ databases">
        <authorList>
            <person name="Ashton P.M."/>
            <person name="Dallman T."/>
            <person name="Nair S."/>
            <person name="De Pinna E."/>
            <person name="Peters T."/>
            <person name="Grant K."/>
        </authorList>
    </citation>
    <scope>NUCLEOTIDE SEQUENCE</scope>
    <source>
        <strain evidence="2">189198</strain>
    </source>
</reference>
<dbReference type="EMBL" id="AAKFOM010000027">
    <property type="protein sequence ID" value="ECR3143996.1"/>
    <property type="molecule type" value="Genomic_DNA"/>
</dbReference>
<dbReference type="SUPFAM" id="SSF51735">
    <property type="entry name" value="NAD(P)-binding Rossmann-fold domains"/>
    <property type="match status" value="1"/>
</dbReference>
<dbReference type="Pfam" id="PF01370">
    <property type="entry name" value="Epimerase"/>
    <property type="match status" value="1"/>
</dbReference>
<dbReference type="InterPro" id="IPR036291">
    <property type="entry name" value="NAD(P)-bd_dom_sf"/>
</dbReference>
<comment type="caution">
    <text evidence="2">The sequence shown here is derived from an EMBL/GenBank/DDBJ whole genome shotgun (WGS) entry which is preliminary data.</text>
</comment>
<dbReference type="PANTHER" id="PTHR43000">
    <property type="entry name" value="DTDP-D-GLUCOSE 4,6-DEHYDRATASE-RELATED"/>
    <property type="match status" value="1"/>
</dbReference>
<gene>
    <name evidence="2" type="ORF">F1P02_08305</name>
</gene>
<sequence>MKILLTGATGFIGTNFILQLYNKYEIIALVRKSSNVNKIKDYCKIYYYDGNFNKIFHNLKNENIYGIVHLATKWLHDYKYTDIDSLVDSNIFFGLHLLELSKKLNSKFFINTSTFGSYCNSLIYKPSSLYAATKKAFEDILYYYALTSNSVYTNLLLFNIYGNNDLSTRLFNLLDNSIKTNKELLMSDGTQIVDYSHVYDVVNGFDCLIELIKKDPEFCKNKIFSLKGKERKSLKEVVALYEEVLGKKLNIKWGARPKRELEIMQPWEGGERLPNWKQKISLREGFIKMINEK</sequence>
<accession>A0A5T1VUJ0</accession>
<comment type="similarity">
    <text evidence="1">Belongs to the NAD(P)-dependent epimerase/dehydratase family.</text>
</comment>
<evidence type="ECO:0000256" key="1">
    <source>
        <dbReference type="ARBA" id="ARBA00007637"/>
    </source>
</evidence>
<name>A0A5T1VUJ0_CAMCO</name>
<dbReference type="AlphaFoldDB" id="A0A5T1VUJ0"/>
<dbReference type="RefSeq" id="WP_057991569.1">
    <property type="nucleotide sequence ID" value="NZ_CAKJUY010000003.1"/>
</dbReference>
<dbReference type="CDD" id="cd08946">
    <property type="entry name" value="SDR_e"/>
    <property type="match status" value="1"/>
</dbReference>
<protein>
    <submittedName>
        <fullName evidence="2">NAD(P)-dependent oxidoreductase</fullName>
    </submittedName>
</protein>
<evidence type="ECO:0000313" key="2">
    <source>
        <dbReference type="EMBL" id="ECR3143996.1"/>
    </source>
</evidence>
<dbReference type="InterPro" id="IPR001509">
    <property type="entry name" value="Epimerase_deHydtase"/>
</dbReference>